<dbReference type="GO" id="GO:0060271">
    <property type="term" value="P:cilium assembly"/>
    <property type="evidence" value="ECO:0007669"/>
    <property type="project" value="TreeGrafter"/>
</dbReference>
<organism evidence="7 8">
    <name type="scientific">Pavo cristatus</name>
    <name type="common">Indian peafowl</name>
    <name type="synonym">Blue peafowl</name>
    <dbReference type="NCBI Taxonomy" id="9049"/>
    <lineage>
        <taxon>Eukaryota</taxon>
        <taxon>Metazoa</taxon>
        <taxon>Chordata</taxon>
        <taxon>Craniata</taxon>
        <taxon>Vertebrata</taxon>
        <taxon>Euteleostomi</taxon>
        <taxon>Archelosauria</taxon>
        <taxon>Archosauria</taxon>
        <taxon>Dinosauria</taxon>
        <taxon>Saurischia</taxon>
        <taxon>Theropoda</taxon>
        <taxon>Coelurosauria</taxon>
        <taxon>Aves</taxon>
        <taxon>Neognathae</taxon>
        <taxon>Galloanserae</taxon>
        <taxon>Galliformes</taxon>
        <taxon>Phasianidae</taxon>
        <taxon>Phasianinae</taxon>
        <taxon>Pavo</taxon>
    </lineage>
</organism>
<dbReference type="GO" id="GO:0005930">
    <property type="term" value="C:axoneme"/>
    <property type="evidence" value="ECO:0007669"/>
    <property type="project" value="TreeGrafter"/>
</dbReference>
<evidence type="ECO:0000256" key="5">
    <source>
        <dbReference type="SAM" id="MobiDB-lite"/>
    </source>
</evidence>
<feature type="domain" description="CCDC113/CCDC96 coiled-coil" evidence="6">
    <location>
        <begin position="216"/>
        <end position="387"/>
    </location>
</feature>
<dbReference type="InterPro" id="IPR051885">
    <property type="entry name" value="CC_CF"/>
</dbReference>
<feature type="compositionally biased region" description="Basic and acidic residues" evidence="5">
    <location>
        <begin position="72"/>
        <end position="86"/>
    </location>
</feature>
<reference evidence="7" key="2">
    <citation type="submission" date="2025-09" db="UniProtKB">
        <authorList>
            <consortium name="Ensembl"/>
        </authorList>
    </citation>
    <scope>IDENTIFICATION</scope>
</reference>
<evidence type="ECO:0000256" key="3">
    <source>
        <dbReference type="ARBA" id="ARBA00023273"/>
    </source>
</evidence>
<dbReference type="PANTHER" id="PTHR15654">
    <property type="entry name" value="COILED-COIL DOMAIN-CONTAINING PROTEIN 113-RELATED"/>
    <property type="match status" value="1"/>
</dbReference>
<dbReference type="AlphaFoldDB" id="A0A8C9FPX3"/>
<comment type="subcellular location">
    <subcellularLocation>
        <location evidence="1">Cell projection</location>
        <location evidence="1">Cilium</location>
    </subcellularLocation>
</comment>
<keyword evidence="2 4" id="KW-0175">Coiled coil</keyword>
<name>A0A8C9FPX3_PAVCR</name>
<proteinExistence type="predicted"/>
<keyword evidence="8" id="KW-1185">Reference proteome</keyword>
<evidence type="ECO:0000256" key="2">
    <source>
        <dbReference type="ARBA" id="ARBA00023054"/>
    </source>
</evidence>
<evidence type="ECO:0000256" key="4">
    <source>
        <dbReference type="SAM" id="Coils"/>
    </source>
</evidence>
<sequence>MEAAGEAVGEELERSGDNEVPESEPGALSAGSEEPEGPAEPPEPAEPEGTVPGAGEEESGAEDTAPGGDPEPAARGEAEETEEREREALLAEYRALEAERQRLHQADGRLQLLLGEALRPQRVERRADEAGGQQLFGERLRELRELWRRREREAATWQQRVDARRRDRTESEARAGAAWAAFQARKKAVAVQTLGRRRGGREAALRVVGDIQAREQDKEISVREARLENIKVKLEVQNLESVLRAHGETLKGRHLAELNHMKKENQKLNEKLDGLNDEVLKLKKKVTNAEQILSHVREKLQFVEAENRGRKAELRDIMSTLLQKRDALTKTKQARDRLRAHNVKLQQQRGLLGEEMLLRDFEEKVNAMELLHQQLEALKHHHAGLILKQREIQKKMSEANSFLP</sequence>
<dbReference type="Proteomes" id="UP000694428">
    <property type="component" value="Unplaced"/>
</dbReference>
<dbReference type="PANTHER" id="PTHR15654:SF1">
    <property type="entry name" value="COILED-COIL DOMAIN-CONTAINING PROTEIN 96"/>
    <property type="match status" value="1"/>
</dbReference>
<accession>A0A8C9FPX3</accession>
<evidence type="ECO:0000259" key="6">
    <source>
        <dbReference type="Pfam" id="PF13870"/>
    </source>
</evidence>
<protein>
    <recommendedName>
        <fullName evidence="6">CCDC113/CCDC96 coiled-coil domain-containing protein</fullName>
    </recommendedName>
</protein>
<dbReference type="Pfam" id="PF13870">
    <property type="entry name" value="CCDC113_CCDC96_CC"/>
    <property type="match status" value="1"/>
</dbReference>
<keyword evidence="3" id="KW-0966">Cell projection</keyword>
<evidence type="ECO:0000313" key="7">
    <source>
        <dbReference type="Ensembl" id="ENSPSTP00000016419.1"/>
    </source>
</evidence>
<feature type="coiled-coil region" evidence="4">
    <location>
        <begin position="222"/>
        <end position="378"/>
    </location>
</feature>
<evidence type="ECO:0000256" key="1">
    <source>
        <dbReference type="ARBA" id="ARBA00004138"/>
    </source>
</evidence>
<dbReference type="InterPro" id="IPR025254">
    <property type="entry name" value="CCDC113/CCDC96_CC"/>
</dbReference>
<dbReference type="Ensembl" id="ENSPSTT00000017208.1">
    <property type="protein sequence ID" value="ENSPSTP00000016419.1"/>
    <property type="gene ID" value="ENSPSTG00000011680.1"/>
</dbReference>
<evidence type="ECO:0000313" key="8">
    <source>
        <dbReference type="Proteomes" id="UP000694428"/>
    </source>
</evidence>
<feature type="region of interest" description="Disordered" evidence="5">
    <location>
        <begin position="1"/>
        <end position="86"/>
    </location>
</feature>
<dbReference type="GO" id="GO:0036064">
    <property type="term" value="C:ciliary basal body"/>
    <property type="evidence" value="ECO:0007669"/>
    <property type="project" value="TreeGrafter"/>
</dbReference>
<reference evidence="7" key="1">
    <citation type="submission" date="2025-08" db="UniProtKB">
        <authorList>
            <consortium name="Ensembl"/>
        </authorList>
    </citation>
    <scope>IDENTIFICATION</scope>
</reference>